<protein>
    <submittedName>
        <fullName evidence="7">Ca(2+)/H(+) antiporter</fullName>
    </submittedName>
</protein>
<feature type="transmembrane region" description="Helical" evidence="5">
    <location>
        <begin position="167"/>
        <end position="191"/>
    </location>
</feature>
<dbReference type="InterPro" id="IPR004837">
    <property type="entry name" value="NaCa_Exmemb"/>
</dbReference>
<feature type="domain" description="Sodium/calcium exchanger membrane region" evidence="6">
    <location>
        <begin position="145"/>
        <end position="286"/>
    </location>
</feature>
<evidence type="ECO:0000313" key="7">
    <source>
        <dbReference type="EMBL" id="ANS32024.1"/>
    </source>
</evidence>
<name>A0A1B1KHF0_RHOOP</name>
<geneLocation type="plasmid" evidence="8">
    <name>pr1cp1</name>
</geneLocation>
<dbReference type="GO" id="GO:0015386">
    <property type="term" value="F:potassium:proton antiporter activity"/>
    <property type="evidence" value="ECO:0007669"/>
    <property type="project" value="TreeGrafter"/>
</dbReference>
<dbReference type="Pfam" id="PF01699">
    <property type="entry name" value="Na_Ca_ex"/>
    <property type="match status" value="2"/>
</dbReference>
<keyword evidence="7" id="KW-0614">Plasmid</keyword>
<dbReference type="GO" id="GO:0015385">
    <property type="term" value="F:sodium:proton antiporter activity"/>
    <property type="evidence" value="ECO:0007669"/>
    <property type="project" value="TreeGrafter"/>
</dbReference>
<dbReference type="PATRIC" id="fig|37919.13.peg.7815"/>
<feature type="domain" description="Sodium/calcium exchanger membrane region" evidence="6">
    <location>
        <begin position="2"/>
        <end position="111"/>
    </location>
</feature>
<evidence type="ECO:0000256" key="2">
    <source>
        <dbReference type="ARBA" id="ARBA00022692"/>
    </source>
</evidence>
<reference evidence="7 8" key="1">
    <citation type="submission" date="2014-07" db="EMBL/GenBank/DDBJ databases">
        <authorList>
            <person name="Zhang J.E."/>
            <person name="Yang H."/>
            <person name="Guo J."/>
            <person name="Deng Z."/>
            <person name="Luo H."/>
            <person name="Luo M."/>
            <person name="Zhao B."/>
        </authorList>
    </citation>
    <scope>NUCLEOTIDE SEQUENCE [LARGE SCALE GENOMIC DNA]</scope>
    <source>
        <strain evidence="7 8">1CP</strain>
        <plasmid evidence="8">Plasmid pr1cp1</plasmid>
    </source>
</reference>
<evidence type="ECO:0000256" key="1">
    <source>
        <dbReference type="ARBA" id="ARBA00004141"/>
    </source>
</evidence>
<dbReference type="Proteomes" id="UP000186108">
    <property type="component" value="Plasmid pR1CP1"/>
</dbReference>
<evidence type="ECO:0000259" key="6">
    <source>
        <dbReference type="Pfam" id="PF01699"/>
    </source>
</evidence>
<dbReference type="AlphaFoldDB" id="A0A1B1KHF0"/>
<keyword evidence="3 5" id="KW-1133">Transmembrane helix</keyword>
<evidence type="ECO:0000313" key="8">
    <source>
        <dbReference type="Proteomes" id="UP000186108"/>
    </source>
</evidence>
<dbReference type="EMBL" id="CP009112">
    <property type="protein sequence ID" value="ANS32024.1"/>
    <property type="molecule type" value="Genomic_DNA"/>
</dbReference>
<dbReference type="GO" id="GO:0005886">
    <property type="term" value="C:plasma membrane"/>
    <property type="evidence" value="ECO:0007669"/>
    <property type="project" value="TreeGrafter"/>
</dbReference>
<evidence type="ECO:0000256" key="3">
    <source>
        <dbReference type="ARBA" id="ARBA00022989"/>
    </source>
</evidence>
<feature type="transmembrane region" description="Helical" evidence="5">
    <location>
        <begin position="142"/>
        <end position="161"/>
    </location>
</feature>
<evidence type="ECO:0000256" key="5">
    <source>
        <dbReference type="SAM" id="Phobius"/>
    </source>
</evidence>
<feature type="transmembrane region" description="Helical" evidence="5">
    <location>
        <begin position="269"/>
        <end position="287"/>
    </location>
</feature>
<feature type="transmembrane region" description="Helical" evidence="5">
    <location>
        <begin position="212"/>
        <end position="235"/>
    </location>
</feature>
<comment type="subcellular location">
    <subcellularLocation>
        <location evidence="1">Membrane</location>
        <topology evidence="1">Multi-pass membrane protein</topology>
    </subcellularLocation>
</comment>
<keyword evidence="4 5" id="KW-0472">Membrane</keyword>
<organism evidence="7 8">
    <name type="scientific">Rhodococcus opacus</name>
    <name type="common">Nocardia opaca</name>
    <dbReference type="NCBI Taxonomy" id="37919"/>
    <lineage>
        <taxon>Bacteria</taxon>
        <taxon>Bacillati</taxon>
        <taxon>Actinomycetota</taxon>
        <taxon>Actinomycetes</taxon>
        <taxon>Mycobacteriales</taxon>
        <taxon>Nocardiaceae</taxon>
        <taxon>Rhodococcus</taxon>
    </lineage>
</organism>
<feature type="transmembrane region" description="Helical" evidence="5">
    <location>
        <begin position="30"/>
        <end position="51"/>
    </location>
</feature>
<feature type="transmembrane region" description="Helical" evidence="5">
    <location>
        <begin position="241"/>
        <end position="262"/>
    </location>
</feature>
<keyword evidence="2 5" id="KW-0812">Transmembrane</keyword>
<dbReference type="InterPro" id="IPR052946">
    <property type="entry name" value="Alkaline_pH_Ca-Antiporter"/>
</dbReference>
<proteinExistence type="predicted"/>
<evidence type="ECO:0000256" key="4">
    <source>
        <dbReference type="ARBA" id="ARBA00023136"/>
    </source>
</evidence>
<dbReference type="PANTHER" id="PTHR37958">
    <property type="entry name" value="SODIUM-POTASSIUM/PROTON ANTIPORTER CHAA"/>
    <property type="match status" value="1"/>
</dbReference>
<dbReference type="PANTHER" id="PTHR37958:SF1">
    <property type="entry name" value="SODIUM-POTASSIUM_PROTON ANTIPORTER CHAA"/>
    <property type="match status" value="1"/>
</dbReference>
<feature type="transmembrane region" description="Helical" evidence="5">
    <location>
        <begin position="58"/>
        <end position="76"/>
    </location>
</feature>
<gene>
    <name evidence="7" type="primary">chaA</name>
    <name evidence="7" type="ORF">R1CP_37090</name>
</gene>
<sequence length="289" mass="29024">MIEVALIVTLMLPGGPGAAALATDTVVAAVMISLNGIVGVSLLIGALRFGVALFDADGTVAALTTVASVVFLALVVPTFDTSRPGVEFSSGQLIFAAVVSLLLYGMFVRTLTGRHREPLLPVPLSDTPGEDAPAAAGTSRSAWVSLGLLLVALVAVVGLAMVTSPAIAAAVAGAGVPFSVVGMVIALLVLLPGTFAAVRAAGRNQIQISLRLAFGSAMASIGLTIPAVAVAAVWLDGPVMLGLAPAQLVLLALTVVVSMLSVVPRRATALQAGVHLVLLAAYVWVSVNP</sequence>
<feature type="transmembrane region" description="Helical" evidence="5">
    <location>
        <begin position="88"/>
        <end position="107"/>
    </location>
</feature>
<accession>A0A1B1KHF0</accession>